<proteinExistence type="predicted"/>
<dbReference type="Gene3D" id="3.40.50.2000">
    <property type="entry name" value="Glycogen Phosphorylase B"/>
    <property type="match status" value="1"/>
</dbReference>
<dbReference type="PANTHER" id="PTHR12526">
    <property type="entry name" value="GLYCOSYLTRANSFERASE"/>
    <property type="match status" value="1"/>
</dbReference>
<reference evidence="2 3" key="1">
    <citation type="submission" date="2018-01" db="EMBL/GenBank/DDBJ databases">
        <title>Genome sequence of the PGP bacterium Paenibacillus illinoisensis E3.</title>
        <authorList>
            <person name="Rolli E."/>
            <person name="Marasco R."/>
            <person name="Bessem C."/>
            <person name="Michoud G."/>
            <person name="Gaiarsa S."/>
            <person name="Borin S."/>
            <person name="Daffonchio D."/>
        </authorList>
    </citation>
    <scope>NUCLEOTIDE SEQUENCE [LARGE SCALE GENOMIC DNA]</scope>
    <source>
        <strain evidence="2 3">E3</strain>
    </source>
</reference>
<dbReference type="PANTHER" id="PTHR12526:SF630">
    <property type="entry name" value="GLYCOSYLTRANSFERASE"/>
    <property type="match status" value="1"/>
</dbReference>
<dbReference type="Proteomes" id="UP000247459">
    <property type="component" value="Unassembled WGS sequence"/>
</dbReference>
<dbReference type="GO" id="GO:0016757">
    <property type="term" value="F:glycosyltransferase activity"/>
    <property type="evidence" value="ECO:0007669"/>
    <property type="project" value="UniProtKB-KW"/>
</dbReference>
<protein>
    <submittedName>
        <fullName evidence="2">Glycosyltransferase</fullName>
        <ecNumber evidence="2">2.4.99.16</ecNumber>
    </submittedName>
</protein>
<sequence length="375" mass="42330">MQNAQEYEFLHKSQRVNRVKVLFTFFVPSGGVDTLNRLRTAVLQRHGIEAHLLYLYTGSGLQNSTGTPVFTASNDEEIRFLIHSQHYDAIIVTSDISMPGRLRGLGYTGRIIFEAQGLGTRDQALETIQMAIPYLQAHCDAAVLPPTDHLLDMFIHICPWLHRFVIPNMLDTDTFAPVPVDTPPYPVLAWVGRLEHNKNWREYLSISSKIIKKIPEARLWLFHDPSLANPEDEVMFRHMLAEYGLEDRIGIFVNVPHSQMPTFYSMIAASGGIMLSTSLLEGFGYAVAEAISCGCPVLSTDSDGVRSFITHNKTGKFYPLGNVNAAVDEAVELMRNQKLRKYIREQGREHMTASFSPDRYAISFREMMTALSIFS</sequence>
<comment type="caution">
    <text evidence="2">The sequence shown here is derived from an EMBL/GenBank/DDBJ whole genome shotgun (WGS) entry which is preliminary data.</text>
</comment>
<dbReference type="Pfam" id="PF00534">
    <property type="entry name" value="Glycos_transf_1"/>
    <property type="match status" value="1"/>
</dbReference>
<accession>A0A2W0D4I9</accession>
<evidence type="ECO:0000313" key="2">
    <source>
        <dbReference type="EMBL" id="PYY30801.1"/>
    </source>
</evidence>
<feature type="domain" description="Glycosyl transferase family 1" evidence="1">
    <location>
        <begin position="185"/>
        <end position="349"/>
    </location>
</feature>
<dbReference type="AlphaFoldDB" id="A0A2W0D4I9"/>
<gene>
    <name evidence="2" type="ORF">PIL02S_00710</name>
</gene>
<organism evidence="2 3">
    <name type="scientific">Paenibacillus illinoisensis</name>
    <dbReference type="NCBI Taxonomy" id="59845"/>
    <lineage>
        <taxon>Bacteria</taxon>
        <taxon>Bacillati</taxon>
        <taxon>Bacillota</taxon>
        <taxon>Bacilli</taxon>
        <taxon>Bacillales</taxon>
        <taxon>Paenibacillaceae</taxon>
        <taxon>Paenibacillus</taxon>
    </lineage>
</organism>
<keyword evidence="2" id="KW-0328">Glycosyltransferase</keyword>
<evidence type="ECO:0000259" key="1">
    <source>
        <dbReference type="Pfam" id="PF00534"/>
    </source>
</evidence>
<name>A0A2W0D4I9_9BACL</name>
<dbReference type="OrthoDB" id="158463at2"/>
<dbReference type="InterPro" id="IPR001296">
    <property type="entry name" value="Glyco_trans_1"/>
</dbReference>
<dbReference type="EC" id="2.4.99.16" evidence="2"/>
<dbReference type="SUPFAM" id="SSF53756">
    <property type="entry name" value="UDP-Glycosyltransferase/glycogen phosphorylase"/>
    <property type="match status" value="1"/>
</dbReference>
<evidence type="ECO:0000313" key="3">
    <source>
        <dbReference type="Proteomes" id="UP000247459"/>
    </source>
</evidence>
<dbReference type="CDD" id="cd03801">
    <property type="entry name" value="GT4_PimA-like"/>
    <property type="match status" value="1"/>
</dbReference>
<keyword evidence="2" id="KW-0808">Transferase</keyword>
<dbReference type="EMBL" id="PRLG01000005">
    <property type="protein sequence ID" value="PYY30801.1"/>
    <property type="molecule type" value="Genomic_DNA"/>
</dbReference>